<dbReference type="InterPro" id="IPR003661">
    <property type="entry name" value="HisK_dim/P_dom"/>
</dbReference>
<dbReference type="FunFam" id="3.30.565.10:FF:000010">
    <property type="entry name" value="Sensor histidine kinase RcsC"/>
    <property type="match status" value="1"/>
</dbReference>
<keyword evidence="10" id="KW-0175">Coiled coil</keyword>
<dbReference type="Proteomes" id="UP000622890">
    <property type="component" value="Unassembled WGS sequence"/>
</dbReference>
<dbReference type="SUPFAM" id="SSF47384">
    <property type="entry name" value="Homodimeric domain of signal transducing histidine kinase"/>
    <property type="match status" value="1"/>
</dbReference>
<keyword evidence="6" id="KW-0843">Virulence</keyword>
<dbReference type="AlphaFoldDB" id="A0A934W559"/>
<comment type="catalytic activity">
    <reaction evidence="1">
        <text>ATP + protein L-histidine = ADP + protein N-phospho-L-histidine.</text>
        <dbReference type="EC" id="2.7.13.3"/>
    </reaction>
</comment>
<proteinExistence type="predicted"/>
<evidence type="ECO:0000256" key="4">
    <source>
        <dbReference type="ARBA" id="ARBA00022729"/>
    </source>
</evidence>
<dbReference type="Gene3D" id="1.10.287.130">
    <property type="match status" value="1"/>
</dbReference>
<dbReference type="PRINTS" id="PR00344">
    <property type="entry name" value="BCTRLSENSOR"/>
</dbReference>
<evidence type="ECO:0000256" key="7">
    <source>
        <dbReference type="ARBA" id="ARBA00058004"/>
    </source>
</evidence>
<feature type="domain" description="Histidine kinase" evidence="11">
    <location>
        <begin position="148"/>
        <end position="381"/>
    </location>
</feature>
<dbReference type="InterPro" id="IPR001789">
    <property type="entry name" value="Sig_transdc_resp-reg_receiver"/>
</dbReference>
<evidence type="ECO:0000256" key="6">
    <source>
        <dbReference type="ARBA" id="ARBA00023026"/>
    </source>
</evidence>
<dbReference type="InterPro" id="IPR011006">
    <property type="entry name" value="CheY-like_superfamily"/>
</dbReference>
<dbReference type="CDD" id="cd00082">
    <property type="entry name" value="HisKA"/>
    <property type="match status" value="1"/>
</dbReference>
<dbReference type="SUPFAM" id="SSF55874">
    <property type="entry name" value="ATPase domain of HSP90 chaperone/DNA topoisomerase II/histidine kinase"/>
    <property type="match status" value="1"/>
</dbReference>
<dbReference type="SMART" id="SM00448">
    <property type="entry name" value="REC"/>
    <property type="match status" value="2"/>
</dbReference>
<dbReference type="PANTHER" id="PTHR45339:SF1">
    <property type="entry name" value="HYBRID SIGNAL TRANSDUCTION HISTIDINE KINASE J"/>
    <property type="match status" value="1"/>
</dbReference>
<dbReference type="InterPro" id="IPR036097">
    <property type="entry name" value="HisK_dim/P_sf"/>
</dbReference>
<gene>
    <name evidence="13" type="ORF">JJB74_08250</name>
</gene>
<evidence type="ECO:0000313" key="14">
    <source>
        <dbReference type="Proteomes" id="UP000622890"/>
    </source>
</evidence>
<evidence type="ECO:0000256" key="5">
    <source>
        <dbReference type="ARBA" id="ARBA00023012"/>
    </source>
</evidence>
<dbReference type="PROSITE" id="PS50110">
    <property type="entry name" value="RESPONSE_REGULATORY"/>
    <property type="match status" value="2"/>
</dbReference>
<name>A0A934W559_9BURK</name>
<dbReference type="SMART" id="SM00387">
    <property type="entry name" value="HATPase_c"/>
    <property type="match status" value="1"/>
</dbReference>
<dbReference type="SUPFAM" id="SSF52172">
    <property type="entry name" value="CheY-like"/>
    <property type="match status" value="2"/>
</dbReference>
<protein>
    <recommendedName>
        <fullName evidence="8">Virulence sensor protein BvgS</fullName>
        <ecNumber evidence="2">2.7.13.3</ecNumber>
    </recommendedName>
</protein>
<keyword evidence="3 9" id="KW-0597">Phosphoprotein</keyword>
<dbReference type="EC" id="2.7.13.3" evidence="2"/>
<evidence type="ECO:0000256" key="10">
    <source>
        <dbReference type="SAM" id="Coils"/>
    </source>
</evidence>
<reference evidence="13" key="1">
    <citation type="submission" date="2021-01" db="EMBL/GenBank/DDBJ databases">
        <title>Genome sequence of strain Noviherbaspirillum sp. DKR-6.</title>
        <authorList>
            <person name="Chaudhary D.K."/>
        </authorList>
    </citation>
    <scope>NUCLEOTIDE SEQUENCE</scope>
    <source>
        <strain evidence="13">DKR-6</strain>
    </source>
</reference>
<evidence type="ECO:0000259" key="12">
    <source>
        <dbReference type="PROSITE" id="PS50110"/>
    </source>
</evidence>
<dbReference type="GO" id="GO:0000155">
    <property type="term" value="F:phosphorelay sensor kinase activity"/>
    <property type="evidence" value="ECO:0007669"/>
    <property type="project" value="InterPro"/>
</dbReference>
<evidence type="ECO:0000256" key="9">
    <source>
        <dbReference type="PROSITE-ProRule" id="PRU00169"/>
    </source>
</evidence>
<accession>A0A934W559</accession>
<organism evidence="13 14">
    <name type="scientific">Noviherbaspirillum pedocola</name>
    <dbReference type="NCBI Taxonomy" id="2801341"/>
    <lineage>
        <taxon>Bacteria</taxon>
        <taxon>Pseudomonadati</taxon>
        <taxon>Pseudomonadota</taxon>
        <taxon>Betaproteobacteria</taxon>
        <taxon>Burkholderiales</taxon>
        <taxon>Oxalobacteraceae</taxon>
        <taxon>Noviherbaspirillum</taxon>
    </lineage>
</organism>
<dbReference type="InterPro" id="IPR036890">
    <property type="entry name" value="HATPase_C_sf"/>
</dbReference>
<keyword evidence="14" id="KW-1185">Reference proteome</keyword>
<dbReference type="InterPro" id="IPR005467">
    <property type="entry name" value="His_kinase_dom"/>
</dbReference>
<dbReference type="Pfam" id="PF00072">
    <property type="entry name" value="Response_reg"/>
    <property type="match status" value="2"/>
</dbReference>
<dbReference type="Gene3D" id="3.40.50.2300">
    <property type="match status" value="2"/>
</dbReference>
<dbReference type="EMBL" id="JAEPBG010000002">
    <property type="protein sequence ID" value="MBK4734592.1"/>
    <property type="molecule type" value="Genomic_DNA"/>
</dbReference>
<evidence type="ECO:0000313" key="13">
    <source>
        <dbReference type="EMBL" id="MBK4734592.1"/>
    </source>
</evidence>
<feature type="domain" description="Response regulatory" evidence="12">
    <location>
        <begin position="403"/>
        <end position="520"/>
    </location>
</feature>
<dbReference type="PROSITE" id="PS50109">
    <property type="entry name" value="HIS_KIN"/>
    <property type="match status" value="1"/>
</dbReference>
<dbReference type="SMART" id="SM00388">
    <property type="entry name" value="HisKA"/>
    <property type="match status" value="1"/>
</dbReference>
<dbReference type="Pfam" id="PF02518">
    <property type="entry name" value="HATPase_c"/>
    <property type="match status" value="1"/>
</dbReference>
<feature type="modified residue" description="4-aspartylphosphate" evidence="9">
    <location>
        <position position="610"/>
    </location>
</feature>
<dbReference type="Pfam" id="PF00512">
    <property type="entry name" value="HisKA"/>
    <property type="match status" value="1"/>
</dbReference>
<evidence type="ECO:0000256" key="1">
    <source>
        <dbReference type="ARBA" id="ARBA00000085"/>
    </source>
</evidence>
<sequence>MRRILLTNVPAGYLEIGTGLGSAAPACIVVLPVLTEDGVKAVIELASLREYTDIELDLLDQLMDSIAVVFHTLEANRRTEILLAQSQSLAQELGRTNFELAEKARLLAMQNSEVEHKNAEIEQARRATEEKATQLTLASRYKSEFLANMSHELRTPLNSLLILAEQLADNPNGNLDARQLEFARTIHAAGSDLLSLINDILDLSKIESGTVSTEISECRFEYLRGYVERAFRHMAEARGLRFDIALAPDLPPAIATDVTRLQQILRNLLANAFKFTAKGSVWLRIFRAHSGWSETNATLNEAQAVIGFTVTDTGIGIASDKFKLIFEAFRQADGSTARKYGGTGLGLSISLELARLLGGEISVQSELHAGSAFTLYLPVRLADAAPAWPFAGAETILRSEPGHVLLVEDNAEQRSAIVAAFEAAGWRVSVAENGGQGLQLLKSGDRADCMVFDLYLPDIDGTDLLDMIANDAGLHDIPVIVHTAADPDADTVARLAKSTRLLVPKEPDSAERLVREVEQLFQLPVAAFAEAPPLAVGQDASLLDYRDPSGTDYSALVGRRVLIVDDDLRNIFALSSLVERHEMTALFAENGREAIELLAQHDDIDIVLMDVMMPEMDGYDTMRAVRLMPECAELPIIALTAKAMKEDREKCLAAGASDYIAKPVKSGRLLDMMLAWITR</sequence>
<evidence type="ECO:0000256" key="2">
    <source>
        <dbReference type="ARBA" id="ARBA00012438"/>
    </source>
</evidence>
<evidence type="ECO:0000256" key="3">
    <source>
        <dbReference type="ARBA" id="ARBA00022553"/>
    </source>
</evidence>
<feature type="domain" description="Response regulatory" evidence="12">
    <location>
        <begin position="560"/>
        <end position="677"/>
    </location>
</feature>
<feature type="modified residue" description="4-aspartylphosphate" evidence="9">
    <location>
        <position position="453"/>
    </location>
</feature>
<dbReference type="PANTHER" id="PTHR45339">
    <property type="entry name" value="HYBRID SIGNAL TRANSDUCTION HISTIDINE KINASE J"/>
    <property type="match status" value="1"/>
</dbReference>
<comment type="caution">
    <text evidence="13">The sequence shown here is derived from an EMBL/GenBank/DDBJ whole genome shotgun (WGS) entry which is preliminary data.</text>
</comment>
<evidence type="ECO:0000259" key="11">
    <source>
        <dbReference type="PROSITE" id="PS50109"/>
    </source>
</evidence>
<comment type="function">
    <text evidence="7">Member of the two-component regulatory system BvgS/BvgA. Phosphorylates BvgA via a four-step phosphorelay in response to environmental signals.</text>
</comment>
<dbReference type="InterPro" id="IPR004358">
    <property type="entry name" value="Sig_transdc_His_kin-like_C"/>
</dbReference>
<keyword evidence="4" id="KW-0732">Signal</keyword>
<dbReference type="InterPro" id="IPR003594">
    <property type="entry name" value="HATPase_dom"/>
</dbReference>
<dbReference type="CDD" id="cd16922">
    <property type="entry name" value="HATPase_EvgS-ArcB-TorS-like"/>
    <property type="match status" value="1"/>
</dbReference>
<keyword evidence="5" id="KW-0902">Two-component regulatory system</keyword>
<dbReference type="CDD" id="cd17546">
    <property type="entry name" value="REC_hyHK_CKI1_RcsC-like"/>
    <property type="match status" value="1"/>
</dbReference>
<evidence type="ECO:0000256" key="8">
    <source>
        <dbReference type="ARBA" id="ARBA00070152"/>
    </source>
</evidence>
<feature type="coiled-coil region" evidence="10">
    <location>
        <begin position="107"/>
        <end position="138"/>
    </location>
</feature>
<dbReference type="Gene3D" id="3.30.565.10">
    <property type="entry name" value="Histidine kinase-like ATPase, C-terminal domain"/>
    <property type="match status" value="1"/>
</dbReference>